<keyword evidence="2" id="KW-1185">Reference proteome</keyword>
<dbReference type="Proteomes" id="UP001244586">
    <property type="component" value="Chromosome"/>
</dbReference>
<organism evidence="1 2">
    <name type="scientific">Acinetobacter johnsonii</name>
    <dbReference type="NCBI Taxonomy" id="40214"/>
    <lineage>
        <taxon>Bacteria</taxon>
        <taxon>Pseudomonadati</taxon>
        <taxon>Pseudomonadota</taxon>
        <taxon>Gammaproteobacteria</taxon>
        <taxon>Moraxellales</taxon>
        <taxon>Moraxellaceae</taxon>
        <taxon>Acinetobacter</taxon>
    </lineage>
</organism>
<proteinExistence type="predicted"/>
<sequence length="109" mass="12495">MGGLPYQSKFVGDRLRTLELSGDEDARFIKDTVFAKKISTYSDYLDHKDEKPKYPRNLPGNWTYSEIELFVSAQLLATMKSGKSIRLAKSWLCGKRQEELSLRTQALDC</sequence>
<name>A0AAJ6LEE3_ACIJO</name>
<dbReference type="EMBL" id="CP121776">
    <property type="protein sequence ID" value="WMG19403.1"/>
    <property type="molecule type" value="Genomic_DNA"/>
</dbReference>
<dbReference type="RefSeq" id="WP_050764505.1">
    <property type="nucleotide sequence ID" value="NZ_CP121776.1"/>
</dbReference>
<accession>A0AAJ6LEE3</accession>
<evidence type="ECO:0000313" key="2">
    <source>
        <dbReference type="Proteomes" id="UP001244586"/>
    </source>
</evidence>
<dbReference type="AlphaFoldDB" id="A0AAJ6LEE3"/>
<reference evidence="1 2" key="1">
    <citation type="submission" date="2023-04" db="EMBL/GenBank/DDBJ databases">
        <title>Acinetobacter johnsonii isolate AYTCM encoding NDM-1, OXA-58 and PER-1.</title>
        <authorList>
            <person name="Tian C."/>
            <person name="Wang S."/>
            <person name="Fan X."/>
            <person name="Xia D."/>
        </authorList>
    </citation>
    <scope>NUCLEOTIDE SEQUENCE [LARGE SCALE GENOMIC DNA]</scope>
    <source>
        <strain evidence="1 2">AYTCM</strain>
    </source>
</reference>
<evidence type="ECO:0000313" key="1">
    <source>
        <dbReference type="EMBL" id="WMG19403.1"/>
    </source>
</evidence>
<protein>
    <submittedName>
        <fullName evidence="1">Uncharacterized protein</fullName>
    </submittedName>
</protein>
<gene>
    <name evidence="1" type="ORF">QBJ73_07645</name>
</gene>